<comment type="caution">
    <text evidence="2">The sequence shown here is derived from an EMBL/GenBank/DDBJ whole genome shotgun (WGS) entry which is preliminary data.</text>
</comment>
<feature type="domain" description="N-acetyltransferase" evidence="1">
    <location>
        <begin position="1"/>
        <end position="146"/>
    </location>
</feature>
<evidence type="ECO:0000313" key="2">
    <source>
        <dbReference type="EMBL" id="MBN8236230.1"/>
    </source>
</evidence>
<dbReference type="InterPro" id="IPR000182">
    <property type="entry name" value="GNAT_dom"/>
</dbReference>
<name>A0ABS3DY30_9BACI</name>
<organism evidence="2 3">
    <name type="scientific">Halobacillus kuroshimensis</name>
    <dbReference type="NCBI Taxonomy" id="302481"/>
    <lineage>
        <taxon>Bacteria</taxon>
        <taxon>Bacillati</taxon>
        <taxon>Bacillota</taxon>
        <taxon>Bacilli</taxon>
        <taxon>Bacillales</taxon>
        <taxon>Bacillaceae</taxon>
        <taxon>Halobacillus</taxon>
    </lineage>
</organism>
<dbReference type="Gene3D" id="3.40.630.30">
    <property type="match status" value="1"/>
</dbReference>
<evidence type="ECO:0000259" key="1">
    <source>
        <dbReference type="PROSITE" id="PS51186"/>
    </source>
</evidence>
<dbReference type="PROSITE" id="PS51186">
    <property type="entry name" value="GNAT"/>
    <property type="match status" value="1"/>
</dbReference>
<dbReference type="InterPro" id="IPR016181">
    <property type="entry name" value="Acyl_CoA_acyltransferase"/>
</dbReference>
<reference evidence="2 3" key="1">
    <citation type="submission" date="2020-12" db="EMBL/GenBank/DDBJ databases">
        <title>Oil enriched cultivation method for isolating marine PHA-producing bacteria.</title>
        <authorList>
            <person name="Zheng W."/>
            <person name="Yu S."/>
            <person name="Huang Y."/>
        </authorList>
    </citation>
    <scope>NUCLEOTIDE SEQUENCE [LARGE SCALE GENOMIC DNA]</scope>
    <source>
        <strain evidence="2 3">SY-2-6</strain>
    </source>
</reference>
<dbReference type="Pfam" id="PF00583">
    <property type="entry name" value="Acetyltransf_1"/>
    <property type="match status" value="1"/>
</dbReference>
<keyword evidence="3" id="KW-1185">Reference proteome</keyword>
<dbReference type="CDD" id="cd04301">
    <property type="entry name" value="NAT_SF"/>
    <property type="match status" value="1"/>
</dbReference>
<gene>
    <name evidence="2" type="ORF">JF544_13270</name>
</gene>
<dbReference type="EMBL" id="JAEKJY010000004">
    <property type="protein sequence ID" value="MBN8236230.1"/>
    <property type="molecule type" value="Genomic_DNA"/>
</dbReference>
<accession>A0ABS3DY30</accession>
<protein>
    <submittedName>
        <fullName evidence="2">GNAT family N-acetyltransferase</fullName>
    </submittedName>
</protein>
<sequence>MIHKREPAAYMDVLLLADESEELIRSYMKEGDFYAITVDGRTAGGCVCTSPDESTIEIKNIALKEAFRRQGIGKAAIKKIEALYRNKGKTDVIAGTSNSSIENLLFYQKAGFRFHSIKKDFFLSYPEPFYENGIRGIDMVVFHKKL</sequence>
<evidence type="ECO:0000313" key="3">
    <source>
        <dbReference type="Proteomes" id="UP000663970"/>
    </source>
</evidence>
<proteinExistence type="predicted"/>
<dbReference type="SUPFAM" id="SSF55729">
    <property type="entry name" value="Acyl-CoA N-acyltransferases (Nat)"/>
    <property type="match status" value="1"/>
</dbReference>
<dbReference type="Proteomes" id="UP000663970">
    <property type="component" value="Unassembled WGS sequence"/>
</dbReference>